<dbReference type="InterPro" id="IPR012337">
    <property type="entry name" value="RNaseH-like_sf"/>
</dbReference>
<dbReference type="GO" id="GO:0000175">
    <property type="term" value="F:3'-5'-RNA exonuclease activity"/>
    <property type="evidence" value="ECO:0007669"/>
    <property type="project" value="InterPro"/>
</dbReference>
<dbReference type="GO" id="GO:0071036">
    <property type="term" value="P:nuclear polyadenylation-dependent snoRNA catabolic process"/>
    <property type="evidence" value="ECO:0007669"/>
    <property type="project" value="TreeGrafter"/>
</dbReference>
<proteinExistence type="predicted"/>
<dbReference type="Proteomes" id="UP000828251">
    <property type="component" value="Unassembled WGS sequence"/>
</dbReference>
<dbReference type="Gene3D" id="1.10.150.80">
    <property type="entry name" value="HRDC domain"/>
    <property type="match status" value="1"/>
</dbReference>
<protein>
    <recommendedName>
        <fullName evidence="3">HRDC domain-containing protein</fullName>
    </recommendedName>
</protein>
<dbReference type="InterPro" id="IPR002121">
    <property type="entry name" value="HRDC_dom"/>
</dbReference>
<dbReference type="GO" id="GO:0071035">
    <property type="term" value="P:nuclear polyadenylation-dependent rRNA catabolic process"/>
    <property type="evidence" value="ECO:0007669"/>
    <property type="project" value="TreeGrafter"/>
</dbReference>
<dbReference type="OrthoDB" id="2250022at2759"/>
<dbReference type="InterPro" id="IPR010997">
    <property type="entry name" value="HRDC-like_sf"/>
</dbReference>
<accession>A0A9D4A2F6</accession>
<comment type="subcellular location">
    <subcellularLocation>
        <location evidence="1">Nucleus</location>
    </subcellularLocation>
</comment>
<dbReference type="GO" id="GO:0071037">
    <property type="term" value="P:nuclear polyadenylation-dependent snRNA catabolic process"/>
    <property type="evidence" value="ECO:0007669"/>
    <property type="project" value="TreeGrafter"/>
</dbReference>
<reference evidence="4 5" key="1">
    <citation type="journal article" date="2021" name="Plant Biotechnol. J.">
        <title>Multi-omics assisted identification of the key and species-specific regulatory components of drought-tolerant mechanisms in Gossypium stocksii.</title>
        <authorList>
            <person name="Yu D."/>
            <person name="Ke L."/>
            <person name="Zhang D."/>
            <person name="Wu Y."/>
            <person name="Sun Y."/>
            <person name="Mei J."/>
            <person name="Sun J."/>
            <person name="Sun Y."/>
        </authorList>
    </citation>
    <scope>NUCLEOTIDE SEQUENCE [LARGE SCALE GENOMIC DNA]</scope>
    <source>
        <strain evidence="5">cv. E1</strain>
        <tissue evidence="4">Leaf</tissue>
    </source>
</reference>
<dbReference type="GO" id="GO:0071038">
    <property type="term" value="P:TRAMP-dependent tRNA surveillance pathway"/>
    <property type="evidence" value="ECO:0007669"/>
    <property type="project" value="TreeGrafter"/>
</dbReference>
<dbReference type="InterPro" id="IPR036397">
    <property type="entry name" value="RNaseH_sf"/>
</dbReference>
<comment type="caution">
    <text evidence="4">The sequence shown here is derived from an EMBL/GenBank/DDBJ whole genome shotgun (WGS) entry which is preliminary data.</text>
</comment>
<dbReference type="InterPro" id="IPR045092">
    <property type="entry name" value="Rrp6-like"/>
</dbReference>
<organism evidence="4 5">
    <name type="scientific">Gossypium stocksii</name>
    <dbReference type="NCBI Taxonomy" id="47602"/>
    <lineage>
        <taxon>Eukaryota</taxon>
        <taxon>Viridiplantae</taxon>
        <taxon>Streptophyta</taxon>
        <taxon>Embryophyta</taxon>
        <taxon>Tracheophyta</taxon>
        <taxon>Spermatophyta</taxon>
        <taxon>Magnoliopsida</taxon>
        <taxon>eudicotyledons</taxon>
        <taxon>Gunneridae</taxon>
        <taxon>Pentapetalae</taxon>
        <taxon>rosids</taxon>
        <taxon>malvids</taxon>
        <taxon>Malvales</taxon>
        <taxon>Malvaceae</taxon>
        <taxon>Malvoideae</taxon>
        <taxon>Gossypium</taxon>
    </lineage>
</organism>
<evidence type="ECO:0000313" key="4">
    <source>
        <dbReference type="EMBL" id="KAH1084051.1"/>
    </source>
</evidence>
<evidence type="ECO:0000256" key="1">
    <source>
        <dbReference type="ARBA" id="ARBA00004123"/>
    </source>
</evidence>
<dbReference type="PANTHER" id="PTHR12124">
    <property type="entry name" value="POLYMYOSITIS/SCLERODERMA AUTOANTIGEN-RELATED"/>
    <property type="match status" value="1"/>
</dbReference>
<dbReference type="SUPFAM" id="SSF53098">
    <property type="entry name" value="Ribonuclease H-like"/>
    <property type="match status" value="1"/>
</dbReference>
<evidence type="ECO:0000256" key="2">
    <source>
        <dbReference type="ARBA" id="ARBA00023242"/>
    </source>
</evidence>
<dbReference type="GO" id="GO:0005730">
    <property type="term" value="C:nucleolus"/>
    <property type="evidence" value="ECO:0007669"/>
    <property type="project" value="TreeGrafter"/>
</dbReference>
<dbReference type="Pfam" id="PF00570">
    <property type="entry name" value="HRDC"/>
    <property type="match status" value="1"/>
</dbReference>
<dbReference type="AlphaFoldDB" id="A0A9D4A2F6"/>
<dbReference type="GO" id="GO:0003727">
    <property type="term" value="F:single-stranded RNA binding"/>
    <property type="evidence" value="ECO:0007669"/>
    <property type="project" value="TreeGrafter"/>
</dbReference>
<dbReference type="InterPro" id="IPR044876">
    <property type="entry name" value="HRDC_dom_sf"/>
</dbReference>
<evidence type="ECO:0000313" key="5">
    <source>
        <dbReference type="Proteomes" id="UP000828251"/>
    </source>
</evidence>
<keyword evidence="5" id="KW-1185">Reference proteome</keyword>
<dbReference type="SUPFAM" id="SSF47819">
    <property type="entry name" value="HRDC-like"/>
    <property type="match status" value="1"/>
</dbReference>
<dbReference type="GO" id="GO:0071051">
    <property type="term" value="P:poly(A)-dependent snoRNA 3'-end processing"/>
    <property type="evidence" value="ECO:0007669"/>
    <property type="project" value="TreeGrafter"/>
</dbReference>
<dbReference type="EMBL" id="JAIQCV010000007">
    <property type="protein sequence ID" value="KAH1084051.1"/>
    <property type="molecule type" value="Genomic_DNA"/>
</dbReference>
<dbReference type="GO" id="GO:0071039">
    <property type="term" value="P:nuclear polyadenylation-dependent CUT catabolic process"/>
    <property type="evidence" value="ECO:0007669"/>
    <property type="project" value="TreeGrafter"/>
</dbReference>
<keyword evidence="2" id="KW-0539">Nucleus</keyword>
<feature type="domain" description="HRDC" evidence="3">
    <location>
        <begin position="190"/>
        <end position="270"/>
    </location>
</feature>
<gene>
    <name evidence="4" type="ORF">J1N35_023812</name>
</gene>
<dbReference type="GO" id="GO:0071040">
    <property type="term" value="P:nuclear polyadenylation-dependent antisense transcript catabolic process"/>
    <property type="evidence" value="ECO:0007669"/>
    <property type="project" value="TreeGrafter"/>
</dbReference>
<sequence length="638" mass="72389">MSMRGGSVEVENTSFQVDCPHFDGGNFRGWWSKLEQYFEAERIGEHAKVRAVMLHLEGKTLDWHQFFVHKHGGTVQLTWEMYARGIKERFGSVDQFHDANKVFQKTDWRLHPLPDEMLRYAREGTHYLLYIYDLMRIKLLSMVQEGEHLDTSLVGVYKRSSDVYTQLYEKELLIENSYLHIHGLQVAGFNAEQLAFVAGLCEWRDIIARAEDEGTGYILPNKTLLEITKQMSVAAYKLSQLLKSRYPYVERYLGAVVNIIRHAMQNAVAFEVAVQQLKMGHRLNTSEQHIAAKEGAEILIPMIPTDLKTANDRTRIIDDVGPDGISAQSASLQHKHDLVKIGSSITKFDRDKKQDGFSFEPHVIGSSMYAEENLVILGKSGDANAHTVIPPSAKMAIGATIQVLKKPSRGFGALLGNPSTEKKFDMEDRRKKSLCFWCGSKYSSGHKYSKSQLYQFIIESVWEQGSYMKSSSFEEFQNYSGQLDLVDPIPESPVLSLHALQGQLSKCLSLVPTGLTPPRLQDHRISLIDESKVVKADIFPEDSTWENLQTLQHHFPEPKSVMKSLIQNFRYSCEDHPWKGSSMVVKRLQSCEQRRQKTLEASRVSEIPNWVGSFLYLGPWNQICSGLGFKIGTGPFGS</sequence>
<dbReference type="PROSITE" id="PS50967">
    <property type="entry name" value="HRDC"/>
    <property type="match status" value="1"/>
</dbReference>
<dbReference type="GO" id="GO:0000176">
    <property type="term" value="C:nuclear exosome (RNase complex)"/>
    <property type="evidence" value="ECO:0007669"/>
    <property type="project" value="TreeGrafter"/>
</dbReference>
<dbReference type="Gene3D" id="3.30.420.10">
    <property type="entry name" value="Ribonuclease H-like superfamily/Ribonuclease H"/>
    <property type="match status" value="1"/>
</dbReference>
<dbReference type="GO" id="GO:0000166">
    <property type="term" value="F:nucleotide binding"/>
    <property type="evidence" value="ECO:0007669"/>
    <property type="project" value="InterPro"/>
</dbReference>
<name>A0A9D4A2F6_9ROSI</name>
<dbReference type="FunFam" id="1.10.150.80:FF:000001">
    <property type="entry name" value="Putative exosome component 10"/>
    <property type="match status" value="1"/>
</dbReference>
<evidence type="ECO:0000259" key="3">
    <source>
        <dbReference type="PROSITE" id="PS50967"/>
    </source>
</evidence>
<dbReference type="GO" id="GO:0000467">
    <property type="term" value="P:exonucleolytic trimming to generate mature 3'-end of 5.8S rRNA from tricistronic rRNA transcript (SSU-rRNA, 5.8S rRNA, LSU-rRNA)"/>
    <property type="evidence" value="ECO:0007669"/>
    <property type="project" value="InterPro"/>
</dbReference>
<dbReference type="PANTHER" id="PTHR12124:SF47">
    <property type="entry name" value="EXOSOME COMPONENT 10"/>
    <property type="match status" value="1"/>
</dbReference>
<dbReference type="GO" id="GO:0071044">
    <property type="term" value="P:histone mRNA catabolic process"/>
    <property type="evidence" value="ECO:0007669"/>
    <property type="project" value="TreeGrafter"/>
</dbReference>